<sequence length="342" mass="37769">MTKVLEYDDLALIAQGHAAFQLLWSGVNLNVFDYLSEHPGCDFESLRAGIGLELQPAKVLIIGLTSLGIIEKDGDSYRNAEVVEQTMVSGRPGNMREVLGWQHHICYPGLHYFLDSLKQNANVGLQHFQGDEDNLYARLAHTPELEKVFQDAMSSLSNTANELLAREVTFDDINHLVDAGGGVGTNAITLAKANPNLRVTVFDSPTVCERANANIAEQGMSDRVDTYPGDFFVRDFPEGIDAIMFAHMMTIWTPEKDTELLKRAYDALPVGGKVIIYNMMAYDDDTGPKSAALGSPYFLAIATGQGRLYSWQDYEGFLKEAGFSQTVRKELPRDHGVLVGVK</sequence>
<keyword evidence="2 5" id="KW-0808">Transferase</keyword>
<dbReference type="CDD" id="cd02440">
    <property type="entry name" value="AdoMet_MTases"/>
    <property type="match status" value="1"/>
</dbReference>
<dbReference type="GO" id="GO:0008171">
    <property type="term" value="F:O-methyltransferase activity"/>
    <property type="evidence" value="ECO:0007669"/>
    <property type="project" value="InterPro"/>
</dbReference>
<keyword evidence="3" id="KW-0949">S-adenosyl-L-methionine</keyword>
<reference evidence="5 6" key="1">
    <citation type="submission" date="2017-05" db="EMBL/GenBank/DDBJ databases">
        <title>Genomic insights into alkan degradation activity of Oleiphilus messinensis.</title>
        <authorList>
            <person name="Kozyavkin S.A."/>
            <person name="Slesarev A.I."/>
            <person name="Golyshin P.N."/>
            <person name="Korzhenkov A."/>
            <person name="Golyshina O.N."/>
            <person name="Toshchakov S.V."/>
        </authorList>
    </citation>
    <scope>NUCLEOTIDE SEQUENCE [LARGE SCALE GENOMIC DNA]</scope>
    <source>
        <strain evidence="5 6">ME102</strain>
    </source>
</reference>
<keyword evidence="1 5" id="KW-0489">Methyltransferase</keyword>
<dbReference type="GO" id="GO:0032259">
    <property type="term" value="P:methylation"/>
    <property type="evidence" value="ECO:0007669"/>
    <property type="project" value="UniProtKB-KW"/>
</dbReference>
<dbReference type="Gene3D" id="1.20.58.1390">
    <property type="match status" value="1"/>
</dbReference>
<dbReference type="Pfam" id="PF00891">
    <property type="entry name" value="Methyltransf_2"/>
    <property type="match status" value="1"/>
</dbReference>
<name>A0A1Y0I7J2_9GAMM</name>
<gene>
    <name evidence="5" type="ORF">OLMES_2127</name>
</gene>
<proteinExistence type="predicted"/>
<evidence type="ECO:0000256" key="2">
    <source>
        <dbReference type="ARBA" id="ARBA00022679"/>
    </source>
</evidence>
<evidence type="ECO:0000313" key="5">
    <source>
        <dbReference type="EMBL" id="ARU56200.1"/>
    </source>
</evidence>
<keyword evidence="6" id="KW-1185">Reference proteome</keyword>
<dbReference type="OrthoDB" id="29650at2"/>
<dbReference type="InterPro" id="IPR016461">
    <property type="entry name" value="COMT-like"/>
</dbReference>
<organism evidence="5 6">
    <name type="scientific">Oleiphilus messinensis</name>
    <dbReference type="NCBI Taxonomy" id="141451"/>
    <lineage>
        <taxon>Bacteria</taxon>
        <taxon>Pseudomonadati</taxon>
        <taxon>Pseudomonadota</taxon>
        <taxon>Gammaproteobacteria</taxon>
        <taxon>Oceanospirillales</taxon>
        <taxon>Oleiphilaceae</taxon>
        <taxon>Oleiphilus</taxon>
    </lineage>
</organism>
<dbReference type="InterPro" id="IPR029063">
    <property type="entry name" value="SAM-dependent_MTases_sf"/>
</dbReference>
<feature type="domain" description="O-methyltransferase C-terminal" evidence="4">
    <location>
        <begin position="135"/>
        <end position="324"/>
    </location>
</feature>
<dbReference type="PROSITE" id="PS51683">
    <property type="entry name" value="SAM_OMT_II"/>
    <property type="match status" value="1"/>
</dbReference>
<dbReference type="Gene3D" id="1.10.10.10">
    <property type="entry name" value="Winged helix-like DNA-binding domain superfamily/Winged helix DNA-binding domain"/>
    <property type="match status" value="1"/>
</dbReference>
<evidence type="ECO:0000313" key="6">
    <source>
        <dbReference type="Proteomes" id="UP000196027"/>
    </source>
</evidence>
<dbReference type="SUPFAM" id="SSF53335">
    <property type="entry name" value="S-adenosyl-L-methionine-dependent methyltransferases"/>
    <property type="match status" value="1"/>
</dbReference>
<protein>
    <submittedName>
        <fullName evidence="5">O-methyltransferase family 2</fullName>
    </submittedName>
</protein>
<dbReference type="InterPro" id="IPR036388">
    <property type="entry name" value="WH-like_DNA-bd_sf"/>
</dbReference>
<evidence type="ECO:0000256" key="1">
    <source>
        <dbReference type="ARBA" id="ARBA00022603"/>
    </source>
</evidence>
<dbReference type="Gene3D" id="3.40.50.150">
    <property type="entry name" value="Vaccinia Virus protein VP39"/>
    <property type="match status" value="1"/>
</dbReference>
<evidence type="ECO:0000256" key="3">
    <source>
        <dbReference type="ARBA" id="ARBA00022691"/>
    </source>
</evidence>
<dbReference type="EMBL" id="CP021425">
    <property type="protein sequence ID" value="ARU56200.1"/>
    <property type="molecule type" value="Genomic_DNA"/>
</dbReference>
<dbReference type="Proteomes" id="UP000196027">
    <property type="component" value="Chromosome"/>
</dbReference>
<dbReference type="RefSeq" id="WP_087461221.1">
    <property type="nucleotide sequence ID" value="NZ_CP021425.1"/>
</dbReference>
<dbReference type="KEGG" id="ome:OLMES_2127"/>
<dbReference type="AlphaFoldDB" id="A0A1Y0I7J2"/>
<dbReference type="PANTHER" id="PTHR11746">
    <property type="entry name" value="O-METHYLTRANSFERASE"/>
    <property type="match status" value="1"/>
</dbReference>
<dbReference type="InterPro" id="IPR001077">
    <property type="entry name" value="COMT_C"/>
</dbReference>
<accession>A0A1Y0I7J2</accession>
<evidence type="ECO:0000259" key="4">
    <source>
        <dbReference type="Pfam" id="PF00891"/>
    </source>
</evidence>